<comment type="caution">
    <text evidence="1">The sequence shown here is derived from an EMBL/GenBank/DDBJ whole genome shotgun (WGS) entry which is preliminary data.</text>
</comment>
<name>A0AAP0DYT2_9MAGN</name>
<gene>
    <name evidence="1" type="ORF">Scep_029907</name>
</gene>
<accession>A0AAP0DYT2</accession>
<protein>
    <submittedName>
        <fullName evidence="1">Uncharacterized protein</fullName>
    </submittedName>
</protein>
<proteinExistence type="predicted"/>
<evidence type="ECO:0000313" key="2">
    <source>
        <dbReference type="Proteomes" id="UP001419268"/>
    </source>
</evidence>
<dbReference type="Proteomes" id="UP001419268">
    <property type="component" value="Unassembled WGS sequence"/>
</dbReference>
<organism evidence="1 2">
    <name type="scientific">Stephania cephalantha</name>
    <dbReference type="NCBI Taxonomy" id="152367"/>
    <lineage>
        <taxon>Eukaryota</taxon>
        <taxon>Viridiplantae</taxon>
        <taxon>Streptophyta</taxon>
        <taxon>Embryophyta</taxon>
        <taxon>Tracheophyta</taxon>
        <taxon>Spermatophyta</taxon>
        <taxon>Magnoliopsida</taxon>
        <taxon>Ranunculales</taxon>
        <taxon>Menispermaceae</taxon>
        <taxon>Menispermoideae</taxon>
        <taxon>Cissampelideae</taxon>
        <taxon>Stephania</taxon>
    </lineage>
</organism>
<evidence type="ECO:0000313" key="1">
    <source>
        <dbReference type="EMBL" id="KAK9083436.1"/>
    </source>
</evidence>
<dbReference type="AlphaFoldDB" id="A0AAP0DYT2"/>
<reference evidence="1 2" key="1">
    <citation type="submission" date="2024-01" db="EMBL/GenBank/DDBJ databases">
        <title>Genome assemblies of Stephania.</title>
        <authorList>
            <person name="Yang L."/>
        </authorList>
    </citation>
    <scope>NUCLEOTIDE SEQUENCE [LARGE SCALE GENOMIC DNA]</scope>
    <source>
        <strain evidence="1">JXDWG</strain>
        <tissue evidence="1">Leaf</tissue>
    </source>
</reference>
<keyword evidence="2" id="KW-1185">Reference proteome</keyword>
<sequence length="56" mass="6793">MQCDQLLKDLPRDAYRKDDEEMRCNKEMQQTDTLITQCLHNHVIMLRDQYTYQASN</sequence>
<dbReference type="EMBL" id="JBBNAG010000013">
    <property type="protein sequence ID" value="KAK9083436.1"/>
    <property type="molecule type" value="Genomic_DNA"/>
</dbReference>